<accession>A0A1G6JEB6</accession>
<dbReference type="STRING" id="993073.AS029_07680"/>
<gene>
    <name evidence="1" type="ORF">SAMN05216418_1792</name>
</gene>
<organism evidence="1 2">
    <name type="scientific">Microbacterium enclense</name>
    <dbReference type="NCBI Taxonomy" id="993073"/>
    <lineage>
        <taxon>Bacteria</taxon>
        <taxon>Bacillati</taxon>
        <taxon>Actinomycetota</taxon>
        <taxon>Actinomycetes</taxon>
        <taxon>Micrococcales</taxon>
        <taxon>Microbacteriaceae</taxon>
        <taxon>Microbacterium</taxon>
    </lineage>
</organism>
<evidence type="ECO:0000313" key="1">
    <source>
        <dbReference type="EMBL" id="SDC16765.1"/>
    </source>
</evidence>
<protein>
    <submittedName>
        <fullName evidence="1">Uncharacterized protein</fullName>
    </submittedName>
</protein>
<reference evidence="1 2" key="1">
    <citation type="submission" date="2016-09" db="EMBL/GenBank/DDBJ databases">
        <authorList>
            <person name="Capua I."/>
            <person name="De Benedictis P."/>
            <person name="Joannis T."/>
            <person name="Lombin L.H."/>
            <person name="Cattoli G."/>
        </authorList>
    </citation>
    <scope>NUCLEOTIDE SEQUENCE [LARGE SCALE GENOMIC DNA]</scope>
    <source>
        <strain evidence="1 2">NIO-1002</strain>
    </source>
</reference>
<dbReference type="AlphaFoldDB" id="A0A1G6JEB6"/>
<evidence type="ECO:0000313" key="2">
    <source>
        <dbReference type="Proteomes" id="UP000183203"/>
    </source>
</evidence>
<proteinExistence type="predicted"/>
<dbReference type="Proteomes" id="UP000183203">
    <property type="component" value="Unassembled WGS sequence"/>
</dbReference>
<sequence length="138" mass="15636">MIGIERFGMAFEPRRMVYESSAFGGVRELLQPADGVAPTDHRYRAAMVQHLMATIARDEIRLAGRTLPQFLHDAGDVRGTSADRHRRIFRGETGAQYADLSFWAGHFPFIAVAAAKYIASWAPDEVIEEQARRRMPRF</sequence>
<dbReference type="EMBL" id="FMYG01000003">
    <property type="protein sequence ID" value="SDC16765.1"/>
    <property type="molecule type" value="Genomic_DNA"/>
</dbReference>
<name>A0A1G6JEB6_9MICO</name>